<dbReference type="SMART" id="SM00248">
    <property type="entry name" value="ANK"/>
    <property type="match status" value="5"/>
</dbReference>
<dbReference type="InterPro" id="IPR002110">
    <property type="entry name" value="Ankyrin_rpt"/>
</dbReference>
<dbReference type="EMBL" id="JAACNO010002629">
    <property type="protein sequence ID" value="KAF4132039.1"/>
    <property type="molecule type" value="Genomic_DNA"/>
</dbReference>
<accession>A0A8S9TYX0</accession>
<dbReference type="SUPFAM" id="SSF48403">
    <property type="entry name" value="Ankyrin repeat"/>
    <property type="match status" value="2"/>
</dbReference>
<dbReference type="AlphaFoldDB" id="A0A8S9TYX0"/>
<name>A0A8S9TYX0_PHYIN</name>
<organism evidence="1 2">
    <name type="scientific">Phytophthora infestans</name>
    <name type="common">Potato late blight agent</name>
    <name type="synonym">Botrytis infestans</name>
    <dbReference type="NCBI Taxonomy" id="4787"/>
    <lineage>
        <taxon>Eukaryota</taxon>
        <taxon>Sar</taxon>
        <taxon>Stramenopiles</taxon>
        <taxon>Oomycota</taxon>
        <taxon>Peronosporomycetes</taxon>
        <taxon>Peronosporales</taxon>
        <taxon>Peronosporaceae</taxon>
        <taxon>Phytophthora</taxon>
    </lineage>
</organism>
<dbReference type="Gene3D" id="1.25.40.20">
    <property type="entry name" value="Ankyrin repeat-containing domain"/>
    <property type="match status" value="3"/>
</dbReference>
<dbReference type="Pfam" id="PF13637">
    <property type="entry name" value="Ank_4"/>
    <property type="match status" value="3"/>
</dbReference>
<reference evidence="1" key="1">
    <citation type="submission" date="2020-03" db="EMBL/GenBank/DDBJ databases">
        <title>Hybrid Assembly of Korean Phytophthora infestans isolates.</title>
        <authorList>
            <person name="Prokchorchik M."/>
            <person name="Lee Y."/>
            <person name="Seo J."/>
            <person name="Cho J.-H."/>
            <person name="Park Y.-E."/>
            <person name="Jang D.-C."/>
            <person name="Im J.-S."/>
            <person name="Choi J.-G."/>
            <person name="Park H.-J."/>
            <person name="Lee G.-B."/>
            <person name="Lee Y.-G."/>
            <person name="Hong S.-Y."/>
            <person name="Cho K."/>
            <person name="Sohn K.H."/>
        </authorList>
    </citation>
    <scope>NUCLEOTIDE SEQUENCE</scope>
    <source>
        <strain evidence="1">KR_2_A2</strain>
    </source>
</reference>
<dbReference type="InterPro" id="IPR052050">
    <property type="entry name" value="SecEffector_AnkRepeat"/>
</dbReference>
<evidence type="ECO:0000313" key="2">
    <source>
        <dbReference type="Proteomes" id="UP000704712"/>
    </source>
</evidence>
<dbReference type="PANTHER" id="PTHR46586">
    <property type="entry name" value="ANKYRIN REPEAT-CONTAINING PROTEIN"/>
    <property type="match status" value="1"/>
</dbReference>
<evidence type="ECO:0000313" key="1">
    <source>
        <dbReference type="EMBL" id="KAF4132039.1"/>
    </source>
</evidence>
<proteinExistence type="predicted"/>
<dbReference type="InterPro" id="IPR036770">
    <property type="entry name" value="Ankyrin_rpt-contain_sf"/>
</dbReference>
<dbReference type="PANTHER" id="PTHR46586:SF3">
    <property type="entry name" value="ANKYRIN REPEAT-CONTAINING PROTEIN"/>
    <property type="match status" value="1"/>
</dbReference>
<comment type="caution">
    <text evidence="1">The sequence shown here is derived from an EMBL/GenBank/DDBJ whole genome shotgun (WGS) entry which is preliminary data.</text>
</comment>
<dbReference type="Proteomes" id="UP000704712">
    <property type="component" value="Unassembled WGS sequence"/>
</dbReference>
<dbReference type="Pfam" id="PF12796">
    <property type="entry name" value="Ank_2"/>
    <property type="match status" value="1"/>
</dbReference>
<gene>
    <name evidence="1" type="ORF">GN958_ATG18760</name>
</gene>
<protein>
    <submittedName>
        <fullName evidence="1">Putative ankyrin repeat domain-containing protein</fullName>
    </submittedName>
</protein>
<sequence length="660" mass="73877">MVAPLLAVQLLFRSKPELSSLLHVVATVSTFVDSSIELPLDEACKLESVALLQRIWDSSEIYTTKTNLSDGKWSLRKFIGSDRHYRQHIFTAAMNEAMYRHNLEIGKWLLDHFEECTIEVSDALGDIPVEHLMKGLQFFYENDPRLSTRRSVVPSDSDRPQRSVYWGGFAMSNVIYRRRSDLVWWLHRHCPGAGHNLESALVAAVKIGDIYLAEWLLSEGADWPTRVNLPLEMAEKGDLPVLQWLLGQEDVSISVGLVIKAAKNGHYQVVRWLVDRNRAHDRVEVSFAVHSAAVHGHLKVAKYLREQESSLPVIEGRQFHAELLQRLAGLPEKRMVPARTMTGAARNGHLDVVKWLYSEYGADSVTDLLNAKKKTKNSIFAMDVAAGNGHLEVLQFLHELDRSITVNTNSRKRKRRSRQVGPTCTKRAMDKAAGNGFLNVVQWLHGNRQEGCSTSAMDTALSGGHLEMVKWLHNERSEGCTSAAMDGAARNGHLQVIQWLHNNVNGGCTTEALDGAAANGHFAVVKWLHLNRSEGCTTKAMDGAAARGSLDIVKWLHKNREEGCTAAAMALAVRERHLRVAQWLHFNRAEGCSNSALDAAADHAYFDGFLFLHSQCKMKCTAKTALLTHNHGTPEIHAWILENYPEFQSAVENDEDEDDE</sequence>